<reference evidence="7" key="2">
    <citation type="submission" date="2024-08" db="UniProtKB">
        <authorList>
            <consortium name="EnsemblMetazoa"/>
        </authorList>
    </citation>
    <scope>IDENTIFICATION</scope>
</reference>
<sequence>MGDNSTATIINEITNLTRSWEEEHLQPNYDPAPTLTRLAEIIEVETENYLKMDPDPFDERHPSRTDPDCKLGQILKLLFRKDNFMCKLLNEYLKDTYYSRNSITDRDIDQLNIAACRLLLDLMPGLETSIVFQDMETLIHRLIKWTTKSIEPLQSYATGALAAAMDIPEIAAKFREENSHLVPLLLQRLKRLKNSSEFINNAAIFSRPFAHLSSMKSPPYRGDGIIKLNSILDNGLLQDTGEITQESPSPLAEPIEESAIKRKRNNDHHFMSPQVSDTDIHWRKRQRLENESPVRPIASSPASSPVARRISTVFAAESSNSSWAELETFMIGTVQMFPPTLATRQILILRYLTPIGEYQEFLSHAFHENTALDLILTYVNVRATKEARLAFEALKYLAALLCHKKFSIEFLQRNGLQALLDVPKPSIAATGVSICLYYLGYCEEAMERVCVLPKEIVNSLVSYALWLLECSHDSGRCQAIMFFGLTFQFKVILDEFDAQDGLRKLHNVISTLSILQPERDTGQMNEDQECASRQIVRHVCVAYRRYLEAHLYLKAAALNRAQSRPSGGAVLPPYKPCKSSPEEIQQNIELLLERMPFRCHWAPVDQLLKLGDITLLLKIIAFAYEWNYGGRGEIVRSALEVLAIACVMPKVLALLCEKVDLPEERLTVGFSIVVGAAEGDIVRDSDVEKAALRVLVNSVCAPIQRLGGSAMRLSHGSTSSPSKKTKYKSSEELIQKVWDCVRSNSGILVLIQLMNCKTPITDADSIRTLACKGLAGLARCETVRQIVSKLPLFTSGELQNLMRDPILQEKRQEHVAFQKYAIELLERLSGKTKHGANDLEVSLANIHRIHKANVVAQTKIQFNDRQLLQLIHQHLVTKGFIDTASSLVKEAGLSNAIMSLSAQHPTKFRYTTNLTPVRTRLSFSSPSTVRALSVLPSGSEPAANGSTPTIGPIKLIKKTPVHSQLATTPVQKLRLQKQIYNEPVVRPILPPPEEPHDPPRITLDSIITEYLINQHALCKNPMATCPQFNLFAPHKCPDPKRKLVPINFAMRHARREMGYQSRSMDRRFLHSRFCPVQTIRSNTEEGFFTCAKFLPARNSIIVGDYNGDIHIYDKFTGNEEHSFSAHDNYIVHMEPNRTGELLLTSSTWGGPISALWGLKDFDLKLPFNDEDHVEFSKLSQDKIIGTKAEVATIYDVNTGTAIVKLAPQLSNLYTKNKATFSWNDELVLTDGVLYDVNSGKVINRLDKLNQTQNGVFHPNGLEIISNTEVWDIRTESSTLHLLKTVPVLNQCSIIFSPVNSALYAISMEQEMDDGDSSYDSSFKTVDSNDYTSIATIEVKKNIYDLAVNSYDTQIALIENQGMYNSVQESVVRLYDVGRQRDDEDEQEEEDEDDEMDNSDDDGSDAGGGSDDNNANNEEERGSNNGRAHSRTSSSSSSSSSDDSSWTSLSGSDDSGDFLLQELL</sequence>
<dbReference type="Gene3D" id="2.130.10.10">
    <property type="entry name" value="YVTN repeat-like/Quinoprotein amine dehydrogenase"/>
    <property type="match status" value="1"/>
</dbReference>
<dbReference type="Proteomes" id="UP000019118">
    <property type="component" value="Unassembled WGS sequence"/>
</dbReference>
<evidence type="ECO:0000256" key="1">
    <source>
        <dbReference type="ARBA" id="ARBA00004123"/>
    </source>
</evidence>
<evidence type="ECO:0000256" key="3">
    <source>
        <dbReference type="ARBA" id="ARBA00008845"/>
    </source>
</evidence>
<dbReference type="KEGG" id="dpa:109542401"/>
<evidence type="ECO:0008006" key="9">
    <source>
        <dbReference type="Google" id="ProtNLM"/>
    </source>
</evidence>
<feature type="compositionally biased region" description="Low complexity" evidence="6">
    <location>
        <begin position="1422"/>
        <end position="1452"/>
    </location>
</feature>
<evidence type="ECO:0000256" key="5">
    <source>
        <dbReference type="ARBA" id="ARBA00023242"/>
    </source>
</evidence>
<dbReference type="SMART" id="SM00667">
    <property type="entry name" value="LisH"/>
    <property type="match status" value="1"/>
</dbReference>
<proteinExistence type="inferred from homology"/>
<comment type="similarity">
    <text evidence="3">Belongs to the VPRBP/DCAF1 family.</text>
</comment>
<dbReference type="GO" id="GO:0080008">
    <property type="term" value="C:Cul4-RING E3 ubiquitin ligase complex"/>
    <property type="evidence" value="ECO:0007669"/>
    <property type="project" value="TreeGrafter"/>
</dbReference>
<evidence type="ECO:0000313" key="7">
    <source>
        <dbReference type="EnsemblMetazoa" id="XP_019767178.1"/>
    </source>
</evidence>
<dbReference type="InterPro" id="IPR036322">
    <property type="entry name" value="WD40_repeat_dom_sf"/>
</dbReference>
<dbReference type="GO" id="GO:0016567">
    <property type="term" value="P:protein ubiquitination"/>
    <property type="evidence" value="ECO:0007669"/>
    <property type="project" value="InterPro"/>
</dbReference>
<dbReference type="PANTHER" id="PTHR13129:SF4">
    <property type="entry name" value="DDB1- AND CUL4-ASSOCIATED FACTOR 1"/>
    <property type="match status" value="1"/>
</dbReference>
<feature type="compositionally biased region" description="Acidic residues" evidence="6">
    <location>
        <begin position="1382"/>
        <end position="1403"/>
    </location>
</feature>
<keyword evidence="8" id="KW-1185">Reference proteome</keyword>
<dbReference type="InterPro" id="IPR033270">
    <property type="entry name" value="VPRBP/DCAF1"/>
</dbReference>
<dbReference type="PROSITE" id="PS50896">
    <property type="entry name" value="LISH"/>
    <property type="match status" value="1"/>
</dbReference>
<evidence type="ECO:0000313" key="8">
    <source>
        <dbReference type="Proteomes" id="UP000019118"/>
    </source>
</evidence>
<evidence type="ECO:0000256" key="6">
    <source>
        <dbReference type="SAM" id="MobiDB-lite"/>
    </source>
</evidence>
<comment type="pathway">
    <text evidence="2">Protein modification; protein ubiquitination.</text>
</comment>
<dbReference type="PANTHER" id="PTHR13129">
    <property type="entry name" value="VPRBP PROTEIN-RELATED"/>
    <property type="match status" value="1"/>
</dbReference>
<dbReference type="InterPro" id="IPR006594">
    <property type="entry name" value="LisH"/>
</dbReference>
<dbReference type="GO" id="GO:0005634">
    <property type="term" value="C:nucleus"/>
    <property type="evidence" value="ECO:0007669"/>
    <property type="project" value="UniProtKB-SubCell"/>
</dbReference>
<name>A0AAR5Q1R2_DENPD</name>
<accession>A0AAR5Q1R2</accession>
<dbReference type="InterPro" id="IPR016024">
    <property type="entry name" value="ARM-type_fold"/>
</dbReference>
<dbReference type="SUPFAM" id="SSF50978">
    <property type="entry name" value="WD40 repeat-like"/>
    <property type="match status" value="1"/>
</dbReference>
<dbReference type="EnsemblMetazoa" id="XM_019911619.1">
    <property type="protein sequence ID" value="XP_019767178.1"/>
    <property type="gene ID" value="LOC109542401"/>
</dbReference>
<reference evidence="8" key="1">
    <citation type="journal article" date="2013" name="Genome Biol.">
        <title>Draft genome of the mountain pine beetle, Dendroctonus ponderosae Hopkins, a major forest pest.</title>
        <authorList>
            <person name="Keeling C.I."/>
            <person name="Yuen M.M."/>
            <person name="Liao N.Y."/>
            <person name="Docking T.R."/>
            <person name="Chan S.K."/>
            <person name="Taylor G.A."/>
            <person name="Palmquist D.L."/>
            <person name="Jackman S.D."/>
            <person name="Nguyen A."/>
            <person name="Li M."/>
            <person name="Henderson H."/>
            <person name="Janes J.K."/>
            <person name="Zhao Y."/>
            <person name="Pandoh P."/>
            <person name="Moore R."/>
            <person name="Sperling F.A."/>
            <person name="Huber D.P."/>
            <person name="Birol I."/>
            <person name="Jones S.J."/>
            <person name="Bohlmann J."/>
        </authorList>
    </citation>
    <scope>NUCLEOTIDE SEQUENCE</scope>
</reference>
<keyword evidence="4" id="KW-0833">Ubl conjugation pathway</keyword>
<keyword evidence="5" id="KW-0539">Nucleus</keyword>
<feature type="region of interest" description="Disordered" evidence="6">
    <location>
        <begin position="1376"/>
        <end position="1463"/>
    </location>
</feature>
<comment type="subcellular location">
    <subcellularLocation>
        <location evidence="1">Nucleus</location>
    </subcellularLocation>
</comment>
<dbReference type="GeneID" id="109542401"/>
<dbReference type="SUPFAM" id="SSF48371">
    <property type="entry name" value="ARM repeat"/>
    <property type="match status" value="1"/>
</dbReference>
<dbReference type="InterPro" id="IPR015943">
    <property type="entry name" value="WD40/YVTN_repeat-like_dom_sf"/>
</dbReference>
<organism evidence="7 8">
    <name type="scientific">Dendroctonus ponderosae</name>
    <name type="common">Mountain pine beetle</name>
    <dbReference type="NCBI Taxonomy" id="77166"/>
    <lineage>
        <taxon>Eukaryota</taxon>
        <taxon>Metazoa</taxon>
        <taxon>Ecdysozoa</taxon>
        <taxon>Arthropoda</taxon>
        <taxon>Hexapoda</taxon>
        <taxon>Insecta</taxon>
        <taxon>Pterygota</taxon>
        <taxon>Neoptera</taxon>
        <taxon>Endopterygota</taxon>
        <taxon>Coleoptera</taxon>
        <taxon>Polyphaga</taxon>
        <taxon>Cucujiformia</taxon>
        <taxon>Curculionidae</taxon>
        <taxon>Scolytinae</taxon>
        <taxon>Dendroctonus</taxon>
    </lineage>
</organism>
<evidence type="ECO:0000256" key="2">
    <source>
        <dbReference type="ARBA" id="ARBA00004906"/>
    </source>
</evidence>
<protein>
    <recommendedName>
        <fullName evidence="9">LisH domain-containing protein</fullName>
    </recommendedName>
</protein>
<evidence type="ECO:0000256" key="4">
    <source>
        <dbReference type="ARBA" id="ARBA00022786"/>
    </source>
</evidence>